<dbReference type="PROSITE" id="PS51044">
    <property type="entry name" value="ZF_SP_RING"/>
    <property type="match status" value="1"/>
</dbReference>
<evidence type="ECO:0000256" key="10">
    <source>
        <dbReference type="PROSITE-ProRule" id="PRU00452"/>
    </source>
</evidence>
<evidence type="ECO:0000256" key="7">
    <source>
        <dbReference type="ARBA" id="ARBA00022786"/>
    </source>
</evidence>
<dbReference type="CDD" id="cd16651">
    <property type="entry name" value="SPL-RING_NSE2"/>
    <property type="match status" value="1"/>
</dbReference>
<dbReference type="GO" id="GO:0000724">
    <property type="term" value="P:double-strand break repair via homologous recombination"/>
    <property type="evidence" value="ECO:0007669"/>
    <property type="project" value="InterPro"/>
</dbReference>
<dbReference type="Gene3D" id="3.30.40.10">
    <property type="entry name" value="Zinc/RING finger domain, C3HC4 (zinc finger)"/>
    <property type="match status" value="1"/>
</dbReference>
<name>A0AA38VHJ4_9PEZI</name>
<dbReference type="GO" id="GO:0061665">
    <property type="term" value="F:SUMO ligase activity"/>
    <property type="evidence" value="ECO:0007669"/>
    <property type="project" value="TreeGrafter"/>
</dbReference>
<dbReference type="GO" id="GO:0008270">
    <property type="term" value="F:zinc ion binding"/>
    <property type="evidence" value="ECO:0007669"/>
    <property type="project" value="UniProtKB-KW"/>
</dbReference>
<evidence type="ECO:0000256" key="1">
    <source>
        <dbReference type="ARBA" id="ARBA00004123"/>
    </source>
</evidence>
<feature type="domain" description="SP-RING-type" evidence="12">
    <location>
        <begin position="279"/>
        <end position="361"/>
    </location>
</feature>
<keyword evidence="5" id="KW-0479">Metal-binding</keyword>
<evidence type="ECO:0000256" key="8">
    <source>
        <dbReference type="ARBA" id="ARBA00022833"/>
    </source>
</evidence>
<reference evidence="13" key="1">
    <citation type="submission" date="2022-07" db="EMBL/GenBank/DDBJ databases">
        <title>Fungi with potential for degradation of polypropylene.</title>
        <authorList>
            <person name="Gostincar C."/>
        </authorList>
    </citation>
    <scope>NUCLEOTIDE SEQUENCE</scope>
    <source>
        <strain evidence="13">EXF-13308</strain>
    </source>
</reference>
<protein>
    <submittedName>
        <fullName evidence="13">E3 SUMO-protein ligase nse2</fullName>
    </submittedName>
</protein>
<evidence type="ECO:0000259" key="12">
    <source>
        <dbReference type="PROSITE" id="PS51044"/>
    </source>
</evidence>
<dbReference type="Proteomes" id="UP001174694">
    <property type="component" value="Unassembled WGS sequence"/>
</dbReference>
<dbReference type="InterPro" id="IPR004181">
    <property type="entry name" value="Znf_MIZ"/>
</dbReference>
<dbReference type="PANTHER" id="PTHR21330">
    <property type="entry name" value="E3 SUMO-PROTEIN LIGASE NSE2"/>
    <property type="match status" value="1"/>
</dbReference>
<comment type="caution">
    <text evidence="13">The sequence shown here is derived from an EMBL/GenBank/DDBJ whole genome shotgun (WGS) entry which is preliminary data.</text>
</comment>
<evidence type="ECO:0000313" key="14">
    <source>
        <dbReference type="Proteomes" id="UP001174694"/>
    </source>
</evidence>
<evidence type="ECO:0000256" key="6">
    <source>
        <dbReference type="ARBA" id="ARBA00022771"/>
    </source>
</evidence>
<dbReference type="PANTHER" id="PTHR21330:SF1">
    <property type="entry name" value="E3 SUMO-PROTEIN LIGASE NSE2"/>
    <property type="match status" value="1"/>
</dbReference>
<feature type="region of interest" description="Disordered" evidence="11">
    <location>
        <begin position="1"/>
        <end position="47"/>
    </location>
</feature>
<keyword evidence="9" id="KW-0539">Nucleus</keyword>
<dbReference type="InterPro" id="IPR026846">
    <property type="entry name" value="Nse2(Mms21)"/>
</dbReference>
<dbReference type="GO" id="GO:0005634">
    <property type="term" value="C:nucleus"/>
    <property type="evidence" value="ECO:0007669"/>
    <property type="project" value="UniProtKB-SubCell"/>
</dbReference>
<evidence type="ECO:0000256" key="2">
    <source>
        <dbReference type="ARBA" id="ARBA00004718"/>
    </source>
</evidence>
<evidence type="ECO:0000256" key="3">
    <source>
        <dbReference type="ARBA" id="ARBA00008212"/>
    </source>
</evidence>
<evidence type="ECO:0000256" key="5">
    <source>
        <dbReference type="ARBA" id="ARBA00022723"/>
    </source>
</evidence>
<evidence type="ECO:0000313" key="13">
    <source>
        <dbReference type="EMBL" id="KAJ9151354.1"/>
    </source>
</evidence>
<comment type="similarity">
    <text evidence="3">Belongs to the NSE2 family.</text>
</comment>
<gene>
    <name evidence="13" type="ORF">NKR23_g3028</name>
</gene>
<keyword evidence="14" id="KW-1185">Reference proteome</keyword>
<dbReference type="InterPro" id="IPR013083">
    <property type="entry name" value="Znf_RING/FYVE/PHD"/>
</dbReference>
<evidence type="ECO:0000256" key="4">
    <source>
        <dbReference type="ARBA" id="ARBA00022679"/>
    </source>
</evidence>
<keyword evidence="8" id="KW-0862">Zinc</keyword>
<comment type="subcellular location">
    <subcellularLocation>
        <location evidence="1">Nucleus</location>
    </subcellularLocation>
</comment>
<feature type="compositionally biased region" description="Acidic residues" evidence="11">
    <location>
        <begin position="371"/>
        <end position="380"/>
    </location>
</feature>
<feature type="compositionally biased region" description="Low complexity" evidence="11">
    <location>
        <begin position="1"/>
        <end position="34"/>
    </location>
</feature>
<dbReference type="GO" id="GO:0016874">
    <property type="term" value="F:ligase activity"/>
    <property type="evidence" value="ECO:0007669"/>
    <property type="project" value="UniProtKB-KW"/>
</dbReference>
<feature type="compositionally biased region" description="Basic residues" evidence="11">
    <location>
        <begin position="261"/>
        <end position="273"/>
    </location>
</feature>
<dbReference type="SUPFAM" id="SSF57850">
    <property type="entry name" value="RING/U-box"/>
    <property type="match status" value="1"/>
</dbReference>
<dbReference type="Pfam" id="PF11789">
    <property type="entry name" value="zf-Nse"/>
    <property type="match status" value="1"/>
</dbReference>
<dbReference type="AlphaFoldDB" id="A0AA38VHJ4"/>
<comment type="pathway">
    <text evidence="2">Protein modification; protein sumoylation.</text>
</comment>
<feature type="region of interest" description="Disordered" evidence="11">
    <location>
        <begin position="247"/>
        <end position="279"/>
    </location>
</feature>
<dbReference type="EMBL" id="JANBVO010000006">
    <property type="protein sequence ID" value="KAJ9151354.1"/>
    <property type="molecule type" value="Genomic_DNA"/>
</dbReference>
<sequence length="411" mass="46286">MSSRRGLLSSSRRAEHSSAAASASRPGRSSGAAELPPYEPPSFPLNETATRALAEISNNRDTKTYEKHLKNSAQFLRESVGAVNDRLGMRRLHVDQLAGKKDANEEKAAAYETAREIYERLDPDVSDLSTRSEAALREVIDMQIQLHDENEVISALAEEVRARQERALTERRAREVERGSDDDAEMEDVLEEPVAVTGVVELLKSGREAKAADYNKLGMYEKYGLNNDYVSFKKTWHDAVNQDNEVPLPDATTWFEDSGRSRAKGKGRGRGRKTQANDDDDDIVVEREVISYTCPLTLMPFKEPYSNKLCKHTFEKDAILGMIRQSHGVVRCPQTGCSQTLRASDFYLDDLIMRKMKRAEQAQRRGVEYTSDIEPEEDPDTSMVVEGSRNIKTEPRGRGRPRRVAEDVDDD</sequence>
<evidence type="ECO:0000256" key="11">
    <source>
        <dbReference type="SAM" id="MobiDB-lite"/>
    </source>
</evidence>
<dbReference type="GO" id="GO:0030915">
    <property type="term" value="C:Smc5-Smc6 complex"/>
    <property type="evidence" value="ECO:0007669"/>
    <property type="project" value="InterPro"/>
</dbReference>
<feature type="region of interest" description="Disordered" evidence="11">
    <location>
        <begin position="360"/>
        <end position="411"/>
    </location>
</feature>
<accession>A0AA38VHJ4</accession>
<keyword evidence="7" id="KW-0833">Ubl conjugation pathway</keyword>
<proteinExistence type="inferred from homology"/>
<keyword evidence="6 10" id="KW-0863">Zinc-finger</keyword>
<keyword evidence="4" id="KW-0808">Transferase</keyword>
<keyword evidence="13" id="KW-0436">Ligase</keyword>
<evidence type="ECO:0000256" key="9">
    <source>
        <dbReference type="ARBA" id="ARBA00023242"/>
    </source>
</evidence>
<organism evidence="13 14">
    <name type="scientific">Pleurostoma richardsiae</name>
    <dbReference type="NCBI Taxonomy" id="41990"/>
    <lineage>
        <taxon>Eukaryota</taxon>
        <taxon>Fungi</taxon>
        <taxon>Dikarya</taxon>
        <taxon>Ascomycota</taxon>
        <taxon>Pezizomycotina</taxon>
        <taxon>Sordariomycetes</taxon>
        <taxon>Sordariomycetidae</taxon>
        <taxon>Calosphaeriales</taxon>
        <taxon>Pleurostomataceae</taxon>
        <taxon>Pleurostoma</taxon>
    </lineage>
</organism>
<dbReference type="GO" id="GO:0016925">
    <property type="term" value="P:protein sumoylation"/>
    <property type="evidence" value="ECO:0007669"/>
    <property type="project" value="TreeGrafter"/>
</dbReference>